<name>A0A8D8GXC6_CULPI</name>
<dbReference type="EMBL" id="HBUE01188549">
    <property type="protein sequence ID" value="CAG6523872.1"/>
    <property type="molecule type" value="Transcribed_RNA"/>
</dbReference>
<reference evidence="1" key="1">
    <citation type="submission" date="2021-05" db="EMBL/GenBank/DDBJ databases">
        <authorList>
            <person name="Alioto T."/>
            <person name="Alioto T."/>
            <person name="Gomez Garrido J."/>
        </authorList>
    </citation>
    <scope>NUCLEOTIDE SEQUENCE</scope>
</reference>
<dbReference type="EMBL" id="HBUE01294344">
    <property type="protein sequence ID" value="CAG6575547.1"/>
    <property type="molecule type" value="Transcribed_RNA"/>
</dbReference>
<accession>A0A8D8GXC6</accession>
<organism evidence="1">
    <name type="scientific">Culex pipiens</name>
    <name type="common">House mosquito</name>
    <dbReference type="NCBI Taxonomy" id="7175"/>
    <lineage>
        <taxon>Eukaryota</taxon>
        <taxon>Metazoa</taxon>
        <taxon>Ecdysozoa</taxon>
        <taxon>Arthropoda</taxon>
        <taxon>Hexapoda</taxon>
        <taxon>Insecta</taxon>
        <taxon>Pterygota</taxon>
        <taxon>Neoptera</taxon>
        <taxon>Endopterygota</taxon>
        <taxon>Diptera</taxon>
        <taxon>Nematocera</taxon>
        <taxon>Culicoidea</taxon>
        <taxon>Culicidae</taxon>
        <taxon>Culicinae</taxon>
        <taxon>Culicini</taxon>
        <taxon>Culex</taxon>
        <taxon>Culex</taxon>
    </lineage>
</organism>
<protein>
    <submittedName>
        <fullName evidence="1">(northern house mosquito) hypothetical protein</fullName>
    </submittedName>
</protein>
<proteinExistence type="predicted"/>
<dbReference type="EMBL" id="HBUE01188548">
    <property type="protein sequence ID" value="CAG6523871.1"/>
    <property type="molecule type" value="Transcribed_RNA"/>
</dbReference>
<dbReference type="AlphaFoldDB" id="A0A8D8GXC6"/>
<sequence>MESGSVSARCITYLILTSLATISTGLSGLRIVAGTVLDHSSMTVHHCWLVRPPAPDWGVLCDRGQPCWCLSMASFWNVLAEVRARVAARSRNSGSRTATCSLWRFIFFAVFFVCVV</sequence>
<dbReference type="EMBL" id="HBUE01294343">
    <property type="protein sequence ID" value="CAG6575546.1"/>
    <property type="molecule type" value="Transcribed_RNA"/>
</dbReference>
<evidence type="ECO:0000313" key="1">
    <source>
        <dbReference type="EMBL" id="CAG6523871.1"/>
    </source>
</evidence>